<dbReference type="EMBL" id="CADCXU010021814">
    <property type="protein sequence ID" value="CAB0009460.1"/>
    <property type="molecule type" value="Genomic_DNA"/>
</dbReference>
<evidence type="ECO:0000256" key="1">
    <source>
        <dbReference type="SAM" id="MobiDB-lite"/>
    </source>
</evidence>
<accession>A0A6H5GXW6</accession>
<dbReference type="Proteomes" id="UP000479000">
    <property type="component" value="Unassembled WGS sequence"/>
</dbReference>
<evidence type="ECO:0000313" key="3">
    <source>
        <dbReference type="Proteomes" id="UP000479000"/>
    </source>
</evidence>
<keyword evidence="3" id="KW-1185">Reference proteome</keyword>
<name>A0A6H5GXW6_9HEMI</name>
<reference evidence="2 3" key="1">
    <citation type="submission" date="2020-02" db="EMBL/GenBank/DDBJ databases">
        <authorList>
            <person name="Ferguson B K."/>
        </authorList>
    </citation>
    <scope>NUCLEOTIDE SEQUENCE [LARGE SCALE GENOMIC DNA]</scope>
</reference>
<dbReference type="AlphaFoldDB" id="A0A6H5GXW6"/>
<feature type="region of interest" description="Disordered" evidence="1">
    <location>
        <begin position="28"/>
        <end position="55"/>
    </location>
</feature>
<proteinExistence type="predicted"/>
<sequence length="344" mass="38773">MTFPNQDPQKTYECRCKFCETYQDENFPKDSRTQKISNRRKTPVNSLRTRKSPTTRKFRLTKDGKILEVSNGVFQFESIQKYKMPKNGFGSKPQAMDRLHHQGHVPTGPLLLEEYTPTLQISIRKASMSSVSCNPGSSHRNRGNETAIDSWKMTEEVELLLPPQDLAARRHFFEEVAAGGGNRCATHTGALASSGVVSDSHRQTQTGTYRYTGTDSSGKSGLRCRVLASQSSHISNNVSPIAYHRSHITDHISPITYHRYLPPTTHIYNVAMIGLLLKIGRGSVNPNSYPLLTERQEPLSGVAQFPRIWYRAAADVLLCLRMWTVRRDGNPPGWEPRNFRADLG</sequence>
<evidence type="ECO:0000313" key="2">
    <source>
        <dbReference type="EMBL" id="CAB0009460.1"/>
    </source>
</evidence>
<protein>
    <submittedName>
        <fullName evidence="2">Uncharacterized protein</fullName>
    </submittedName>
</protein>
<feature type="compositionally biased region" description="Basic residues" evidence="1">
    <location>
        <begin position="37"/>
        <end position="55"/>
    </location>
</feature>
<gene>
    <name evidence="2" type="ORF">NTEN_LOCUS14601</name>
</gene>
<organism evidence="2 3">
    <name type="scientific">Nesidiocoris tenuis</name>
    <dbReference type="NCBI Taxonomy" id="355587"/>
    <lineage>
        <taxon>Eukaryota</taxon>
        <taxon>Metazoa</taxon>
        <taxon>Ecdysozoa</taxon>
        <taxon>Arthropoda</taxon>
        <taxon>Hexapoda</taxon>
        <taxon>Insecta</taxon>
        <taxon>Pterygota</taxon>
        <taxon>Neoptera</taxon>
        <taxon>Paraneoptera</taxon>
        <taxon>Hemiptera</taxon>
        <taxon>Heteroptera</taxon>
        <taxon>Panheteroptera</taxon>
        <taxon>Cimicomorpha</taxon>
        <taxon>Miridae</taxon>
        <taxon>Dicyphina</taxon>
        <taxon>Nesidiocoris</taxon>
    </lineage>
</organism>